<dbReference type="SMART" id="SM00390">
    <property type="entry name" value="GoLoco"/>
    <property type="match status" value="1"/>
</dbReference>
<keyword evidence="11" id="KW-1185">Reference proteome</keyword>
<comment type="similarity">
    <text evidence="3">Belongs to the GPSM family.</text>
</comment>
<evidence type="ECO:0000256" key="2">
    <source>
        <dbReference type="ARBA" id="ARBA00004496"/>
    </source>
</evidence>
<accession>A0ABR1EBI3</accession>
<evidence type="ECO:0008006" key="12">
    <source>
        <dbReference type="Google" id="ProtNLM"/>
    </source>
</evidence>
<comment type="caution">
    <text evidence="10">The sequence shown here is derived from an EMBL/GenBank/DDBJ whole genome shotgun (WGS) entry which is preliminary data.</text>
</comment>
<dbReference type="InterPro" id="IPR019734">
    <property type="entry name" value="TPR_rpt"/>
</dbReference>
<keyword evidence="7" id="KW-0677">Repeat</keyword>
<dbReference type="Pfam" id="PF02188">
    <property type="entry name" value="GoLoco"/>
    <property type="match status" value="1"/>
</dbReference>
<evidence type="ECO:0000256" key="1">
    <source>
        <dbReference type="ARBA" id="ARBA00004236"/>
    </source>
</evidence>
<evidence type="ECO:0000256" key="8">
    <source>
        <dbReference type="ARBA" id="ARBA00022803"/>
    </source>
</evidence>
<protein>
    <recommendedName>
        <fullName evidence="12">Tetratricopeptide repeat protein</fullName>
    </recommendedName>
</protein>
<evidence type="ECO:0000256" key="9">
    <source>
        <dbReference type="ARBA" id="ARBA00023136"/>
    </source>
</evidence>
<dbReference type="SMART" id="SM00028">
    <property type="entry name" value="TPR"/>
    <property type="match status" value="7"/>
</dbReference>
<dbReference type="InterPro" id="IPR052386">
    <property type="entry name" value="GPSM"/>
</dbReference>
<comment type="subcellular location">
    <subcellularLocation>
        <location evidence="1">Cell membrane</location>
    </subcellularLocation>
    <subcellularLocation>
        <location evidence="2">Cytoplasm</location>
    </subcellularLocation>
</comment>
<keyword evidence="5" id="KW-0963">Cytoplasm</keyword>
<keyword evidence="8" id="KW-0802">TPR repeat</keyword>
<name>A0ABR1EBI3_NECAM</name>
<reference evidence="10 11" key="1">
    <citation type="submission" date="2023-08" db="EMBL/GenBank/DDBJ databases">
        <title>A Necator americanus chromosomal reference genome.</title>
        <authorList>
            <person name="Ilik V."/>
            <person name="Petrzelkova K.J."/>
            <person name="Pardy F."/>
            <person name="Fuh T."/>
            <person name="Niatou-Singa F.S."/>
            <person name="Gouil Q."/>
            <person name="Baker L."/>
            <person name="Ritchie M.E."/>
            <person name="Jex A.R."/>
            <person name="Gazzola D."/>
            <person name="Li H."/>
            <person name="Toshio Fujiwara R."/>
            <person name="Zhan B."/>
            <person name="Aroian R.V."/>
            <person name="Pafco B."/>
            <person name="Schwarz E.M."/>
        </authorList>
    </citation>
    <scope>NUCLEOTIDE SEQUENCE [LARGE SCALE GENOMIC DNA]</scope>
    <source>
        <strain evidence="10 11">Aroian</strain>
        <tissue evidence="10">Whole animal</tissue>
    </source>
</reference>
<dbReference type="Pfam" id="PF13181">
    <property type="entry name" value="TPR_8"/>
    <property type="match status" value="1"/>
</dbReference>
<dbReference type="PROSITE" id="PS50877">
    <property type="entry name" value="GOLOCO"/>
    <property type="match status" value="1"/>
</dbReference>
<evidence type="ECO:0000313" key="11">
    <source>
        <dbReference type="Proteomes" id="UP001303046"/>
    </source>
</evidence>
<evidence type="ECO:0000313" key="10">
    <source>
        <dbReference type="EMBL" id="KAK6760042.1"/>
    </source>
</evidence>
<evidence type="ECO:0000256" key="3">
    <source>
        <dbReference type="ARBA" id="ARBA00006600"/>
    </source>
</evidence>
<dbReference type="SUPFAM" id="SSF48452">
    <property type="entry name" value="TPR-like"/>
    <property type="match status" value="2"/>
</dbReference>
<evidence type="ECO:0000256" key="6">
    <source>
        <dbReference type="ARBA" id="ARBA00022553"/>
    </source>
</evidence>
<keyword evidence="4" id="KW-1003">Cell membrane</keyword>
<evidence type="ECO:0000256" key="5">
    <source>
        <dbReference type="ARBA" id="ARBA00022490"/>
    </source>
</evidence>
<dbReference type="EMBL" id="JAVFWL010000006">
    <property type="protein sequence ID" value="KAK6760042.1"/>
    <property type="molecule type" value="Genomic_DNA"/>
</dbReference>
<keyword evidence="9" id="KW-0472">Membrane</keyword>
<dbReference type="InterPro" id="IPR003109">
    <property type="entry name" value="GoLoco_motif"/>
</dbReference>
<dbReference type="PANTHER" id="PTHR45954">
    <property type="entry name" value="LD33695P"/>
    <property type="match status" value="1"/>
</dbReference>
<evidence type="ECO:0000256" key="4">
    <source>
        <dbReference type="ARBA" id="ARBA00022475"/>
    </source>
</evidence>
<dbReference type="InterPro" id="IPR011990">
    <property type="entry name" value="TPR-like_helical_dom_sf"/>
</dbReference>
<organism evidence="10 11">
    <name type="scientific">Necator americanus</name>
    <name type="common">Human hookworm</name>
    <dbReference type="NCBI Taxonomy" id="51031"/>
    <lineage>
        <taxon>Eukaryota</taxon>
        <taxon>Metazoa</taxon>
        <taxon>Ecdysozoa</taxon>
        <taxon>Nematoda</taxon>
        <taxon>Chromadorea</taxon>
        <taxon>Rhabditida</taxon>
        <taxon>Rhabditina</taxon>
        <taxon>Rhabditomorpha</taxon>
        <taxon>Strongyloidea</taxon>
        <taxon>Ancylostomatidae</taxon>
        <taxon>Bunostominae</taxon>
        <taxon>Necator</taxon>
    </lineage>
</organism>
<dbReference type="PANTHER" id="PTHR45954:SF1">
    <property type="entry name" value="LD33695P"/>
    <property type="match status" value="1"/>
</dbReference>
<keyword evidence="6" id="KW-0597">Phosphoprotein</keyword>
<dbReference type="Gene3D" id="1.25.40.10">
    <property type="entry name" value="Tetratricopeptide repeat domain"/>
    <property type="match status" value="2"/>
</dbReference>
<evidence type="ECO:0000256" key="7">
    <source>
        <dbReference type="ARBA" id="ARBA00022737"/>
    </source>
</evidence>
<sequence>MSHVSIVLTSISTHSRRGKFEHSGDVEEARNIVTTCIYYRLNKSYGYRVGAFDSGTPRQKVFLRTIGDPVGGEHIFRVAALDPYIKGMRNADEASVACLELAKEGERFCREGNFTEAIPKFLKAISLGTNSLPTLSAIYCQLGNAYFSTNDMDNAYAYHAYDAVVARLMNDRLGEAKAYGNMGNVMKQKQKFNDALHITKKQLSIATELDDKPCLSRSYYNLGTIHHARAKLDVKKSKEESHPPREENRYIENEDLRTAMEYYMKSLKLAQSLNDHVNVGRLFGCIGNILYLLRDYRGAIDCHEKRLMIACQFGDHTAKYRAFINLGNAHVLLSEITKGIECYTSALNLAMEKGDRGREAQCCFYIGSASSLLRQYSSAANYHIRHLSLARSMGDSAGQARGFTSLATVYSNLEQYPKAAYFLACNRALAEQICDEIMLKHSEEALLKLFMENKSEFVVDNGLVQFDSAADPDPITHYCRIIEDPQPRVEFCDQRSSGFSSNTFPLTPTICVQNPSVRSVGVEARASRQCNDQQEDFFEFLSRMQSARLDEQRCDVTALKVNPLCLGRRQTDCFTTTSDEKPKSLIHRIRSKVAHPIRRLFHRTSSDTMTHGGMENKRSKGFRIPFTAKRLFAVEDPRAGGDQPTTMTNKHFEEMICRTVFNSTEQDLILEQNEQFLETAVEWIAEENSELEYNTALESLSSSISKTQSTNDSESFPSLSYLFSSF</sequence>
<proteinExistence type="inferred from homology"/>
<dbReference type="Proteomes" id="UP001303046">
    <property type="component" value="Unassembled WGS sequence"/>
</dbReference>
<gene>
    <name evidence="10" type="primary">Necator_chrX.g21690</name>
    <name evidence="10" type="ORF">RB195_021529</name>
</gene>